<keyword evidence="1" id="KW-1133">Transmembrane helix</keyword>
<evidence type="ECO:0000313" key="3">
    <source>
        <dbReference type="Proteomes" id="UP001174677"/>
    </source>
</evidence>
<protein>
    <submittedName>
        <fullName evidence="2">Uncharacterized protein</fullName>
    </submittedName>
</protein>
<evidence type="ECO:0000313" key="2">
    <source>
        <dbReference type="EMBL" id="KAJ9169796.1"/>
    </source>
</evidence>
<keyword evidence="3" id="KW-1185">Reference proteome</keyword>
<keyword evidence="1" id="KW-0472">Membrane</keyword>
<dbReference type="Proteomes" id="UP001174677">
    <property type="component" value="Chromosome 10"/>
</dbReference>
<proteinExistence type="predicted"/>
<comment type="caution">
    <text evidence="2">The sequence shown here is derived from an EMBL/GenBank/DDBJ whole genome shotgun (WGS) entry which is preliminary data.</text>
</comment>
<feature type="transmembrane region" description="Helical" evidence="1">
    <location>
        <begin position="12"/>
        <end position="32"/>
    </location>
</feature>
<sequence>MEILHGVFRVSMGLLALAYFSVSMRLLALAYFSRLYCKLCRSFKKQFDWQLGEWLQEGQPFFEDKYVWPVCHALFSAPSARVPVLWSSFAAFSSPFSSGSNGIEHGRS</sequence>
<evidence type="ECO:0000256" key="1">
    <source>
        <dbReference type="SAM" id="Phobius"/>
    </source>
</evidence>
<reference evidence="2 3" key="1">
    <citation type="journal article" date="2023" name="Plant Biotechnol. J.">
        <title>Chromosome-level wild Hevea brasiliensis genome provides new tools for genomic-assisted breeding and valuable loci to elevate rubber yield.</title>
        <authorList>
            <person name="Cheng H."/>
            <person name="Song X."/>
            <person name="Hu Y."/>
            <person name="Wu T."/>
            <person name="Yang Q."/>
            <person name="An Z."/>
            <person name="Feng S."/>
            <person name="Deng Z."/>
            <person name="Wu W."/>
            <person name="Zeng X."/>
            <person name="Tu M."/>
            <person name="Wang X."/>
            <person name="Huang H."/>
        </authorList>
    </citation>
    <scope>NUCLEOTIDE SEQUENCE [LARGE SCALE GENOMIC DNA]</scope>
    <source>
        <strain evidence="2">MT/VB/25A 57/8</strain>
    </source>
</reference>
<name>A0ABQ9LP88_HEVBR</name>
<gene>
    <name evidence="2" type="ORF">P3X46_017947</name>
</gene>
<keyword evidence="1" id="KW-0812">Transmembrane</keyword>
<dbReference type="EMBL" id="JARPOI010000010">
    <property type="protein sequence ID" value="KAJ9169796.1"/>
    <property type="molecule type" value="Genomic_DNA"/>
</dbReference>
<organism evidence="2 3">
    <name type="scientific">Hevea brasiliensis</name>
    <name type="common">Para rubber tree</name>
    <name type="synonym">Siphonia brasiliensis</name>
    <dbReference type="NCBI Taxonomy" id="3981"/>
    <lineage>
        <taxon>Eukaryota</taxon>
        <taxon>Viridiplantae</taxon>
        <taxon>Streptophyta</taxon>
        <taxon>Embryophyta</taxon>
        <taxon>Tracheophyta</taxon>
        <taxon>Spermatophyta</taxon>
        <taxon>Magnoliopsida</taxon>
        <taxon>eudicotyledons</taxon>
        <taxon>Gunneridae</taxon>
        <taxon>Pentapetalae</taxon>
        <taxon>rosids</taxon>
        <taxon>fabids</taxon>
        <taxon>Malpighiales</taxon>
        <taxon>Euphorbiaceae</taxon>
        <taxon>Crotonoideae</taxon>
        <taxon>Micrandreae</taxon>
        <taxon>Hevea</taxon>
    </lineage>
</organism>
<accession>A0ABQ9LP88</accession>